<dbReference type="GO" id="GO:0000272">
    <property type="term" value="P:polysaccharide catabolic process"/>
    <property type="evidence" value="ECO:0007669"/>
    <property type="project" value="InterPro"/>
</dbReference>
<feature type="domain" description="Secretion system C-terminal sorting" evidence="2">
    <location>
        <begin position="507"/>
        <end position="583"/>
    </location>
</feature>
<evidence type="ECO:0000313" key="4">
    <source>
        <dbReference type="Proteomes" id="UP000184050"/>
    </source>
</evidence>
<dbReference type="InterPro" id="IPR035986">
    <property type="entry name" value="PKD_dom_sf"/>
</dbReference>
<keyword evidence="4" id="KW-1185">Reference proteome</keyword>
<evidence type="ECO:0000259" key="1">
    <source>
        <dbReference type="Pfam" id="PF00963"/>
    </source>
</evidence>
<dbReference type="AlphaFoldDB" id="A0A1M6GZ34"/>
<dbReference type="InterPro" id="IPR002102">
    <property type="entry name" value="Cohesin_dom"/>
</dbReference>
<accession>A0A1M6GZ34</accession>
<dbReference type="RefSeq" id="WP_073168634.1">
    <property type="nucleotide sequence ID" value="NZ_FQZE01000012.1"/>
</dbReference>
<dbReference type="Pfam" id="PF18962">
    <property type="entry name" value="Por_Secre_tail"/>
    <property type="match status" value="1"/>
</dbReference>
<dbReference type="OrthoDB" id="9759776at2"/>
<dbReference type="NCBIfam" id="TIGR04183">
    <property type="entry name" value="Por_Secre_tail"/>
    <property type="match status" value="1"/>
</dbReference>
<dbReference type="InterPro" id="IPR013783">
    <property type="entry name" value="Ig-like_fold"/>
</dbReference>
<reference evidence="3 4" key="1">
    <citation type="submission" date="2016-11" db="EMBL/GenBank/DDBJ databases">
        <authorList>
            <person name="Jaros S."/>
            <person name="Januszkiewicz K."/>
            <person name="Wedrychowicz H."/>
        </authorList>
    </citation>
    <scope>NUCLEOTIDE SEQUENCE [LARGE SCALE GENOMIC DNA]</scope>
    <source>
        <strain evidence="3 4">DSM 27063</strain>
    </source>
</reference>
<dbReference type="SUPFAM" id="SSF49299">
    <property type="entry name" value="PKD domain"/>
    <property type="match status" value="1"/>
</dbReference>
<dbReference type="InterPro" id="IPR026444">
    <property type="entry name" value="Secre_tail"/>
</dbReference>
<evidence type="ECO:0000313" key="3">
    <source>
        <dbReference type="EMBL" id="SHJ15221.1"/>
    </source>
</evidence>
<dbReference type="STRING" id="1168035.SAMN05444280_11219"/>
<feature type="domain" description="Cohesin" evidence="1">
    <location>
        <begin position="38"/>
        <end position="127"/>
    </location>
</feature>
<organism evidence="3 4">
    <name type="scientific">Tangfeifania diversioriginum</name>
    <dbReference type="NCBI Taxonomy" id="1168035"/>
    <lineage>
        <taxon>Bacteria</taxon>
        <taxon>Pseudomonadati</taxon>
        <taxon>Bacteroidota</taxon>
        <taxon>Bacteroidia</taxon>
        <taxon>Marinilabiliales</taxon>
        <taxon>Prolixibacteraceae</taxon>
        <taxon>Tangfeifania</taxon>
    </lineage>
</organism>
<gene>
    <name evidence="3" type="ORF">SAMN05444280_11219</name>
</gene>
<dbReference type="Gene3D" id="2.60.40.10">
    <property type="entry name" value="Immunoglobulins"/>
    <property type="match status" value="1"/>
</dbReference>
<name>A0A1M6GZ34_9BACT</name>
<dbReference type="Pfam" id="PF00963">
    <property type="entry name" value="Cohesin"/>
    <property type="match status" value="1"/>
</dbReference>
<dbReference type="Gene3D" id="2.60.40.680">
    <property type="match status" value="1"/>
</dbReference>
<evidence type="ECO:0000259" key="2">
    <source>
        <dbReference type="Pfam" id="PF18962"/>
    </source>
</evidence>
<dbReference type="CDD" id="cd00146">
    <property type="entry name" value="PKD"/>
    <property type="match status" value="1"/>
</dbReference>
<dbReference type="EMBL" id="FQZE01000012">
    <property type="protein sequence ID" value="SHJ15221.1"/>
    <property type="molecule type" value="Genomic_DNA"/>
</dbReference>
<proteinExistence type="predicted"/>
<dbReference type="Proteomes" id="UP000184050">
    <property type="component" value="Unassembled WGS sequence"/>
</dbReference>
<dbReference type="InterPro" id="IPR008965">
    <property type="entry name" value="CBM2/CBM3_carb-bd_dom_sf"/>
</dbReference>
<dbReference type="GO" id="GO:0030246">
    <property type="term" value="F:carbohydrate binding"/>
    <property type="evidence" value="ECO:0007669"/>
    <property type="project" value="InterPro"/>
</dbReference>
<protein>
    <submittedName>
        <fullName evidence="3">Por secretion system C-terminal sorting domain-containing protein</fullName>
    </submittedName>
</protein>
<dbReference type="SUPFAM" id="SSF49384">
    <property type="entry name" value="Carbohydrate-binding domain"/>
    <property type="match status" value="1"/>
</dbReference>
<sequence length="588" mass="64875">MKKQLINFFLLVIISVNAWSLNHEVLLDNAHYIDCNRIVIPVVVKNFSNVGAISLKFDYDYTKLEYEDVSLNSSISSAISNGENGHFALAFFGDEINLADGEVLFEVRFKVIGTGPSSTNMEWLDIPNTGNCEIAGAGGVPVYPANFLIGGSIVIPAKLEADAHFEPLLCENSVTTVFVTAAGGVPPYSGTGEFLVSAGSHNFKVIDANGCEDEISIVVPQPEPETFQVDSLNVSSDFPVETGSSIELMVGFSSDYPVDIQVDWGDESFSNLSDVDSGYVIQSHFYNSPGVYTIEVNLTDICGNTLNKIYEYIVVCDPNGGFVTGGGLLFSPPGAFVASWRLPVFNSFGFKHRMKKMNKLIKTHFYLSRILQKAIFGFVVKYQKGRSVPSGHVQFQIPGAGLNFSGTAFEWLVITDNTHAQFQGTGTINGSGNYGFLITVTDGARLGYDKFKIKIWDKNNDDEIIYDNLITTNIFGSIVIHSKQSKSVVVSADQQIIAEKELMAINVYPNPFSERLRIEFTPNESAYARVDIFDMKGRLVSTIFEQNVEGGVIYNADFKPKNMKNTVYLYRMIFGDEVYSGKVIYNNE</sequence>